<evidence type="ECO:0000256" key="1">
    <source>
        <dbReference type="SAM" id="SignalP"/>
    </source>
</evidence>
<evidence type="ECO:0000313" key="2">
    <source>
        <dbReference type="EMBL" id="KAB8066888.1"/>
    </source>
</evidence>
<feature type="chain" id="PRO_5026231481" evidence="1">
    <location>
        <begin position="35"/>
        <end position="520"/>
    </location>
</feature>
<reference evidence="2 3" key="1">
    <citation type="submission" date="2019-10" db="EMBL/GenBank/DDBJ databases">
        <title>Three novel species isolated from a subtropical stream in China.</title>
        <authorList>
            <person name="Lu H."/>
        </authorList>
    </citation>
    <scope>NUCLEOTIDE SEQUENCE [LARGE SCALE GENOMIC DNA]</scope>
    <source>
        <strain evidence="2 3">FT13W</strain>
    </source>
</reference>
<gene>
    <name evidence="2" type="ORF">GCN75_01085</name>
</gene>
<dbReference type="PROSITE" id="PS51257">
    <property type="entry name" value="PROKAR_LIPOPROTEIN"/>
    <property type="match status" value="1"/>
</dbReference>
<dbReference type="SUPFAM" id="SSF53187">
    <property type="entry name" value="Zn-dependent exopeptidases"/>
    <property type="match status" value="1"/>
</dbReference>
<keyword evidence="1" id="KW-0732">Signal</keyword>
<name>A0A6I1IHN5_9BURK</name>
<sequence>MIAAPPRTAFLPPHRRCLSLAGALAIAAALSACASKPGPWPARALPPSAAVTVDATQFLSRKQLVDWQVDLDERRLRATGSPRHEAYIDVLQERLARAGVKQLRFEPFSFRQWSVEAENWGLDVVDDDRSGVLPTAGYIPYSGVTPPSGITGRIVYLAPNVPPDASLAGQLVLVEMPKVAWTGQVFHQSAVHIHDPDHAMGPDTPYARPFQRLEPFIALLDSLQAAGAAGVIVILDTPSMAADGLYAPHDGVVRQLPGVFIDRERGQRLRDRVLAGKAPVLRLTMAATVRQVQTRNLIGIIPGKSEELMVLASHTDGPNGLDDNGANAIVDMAQYLARLPQDSLPRSVMLLLTSGHFAGGVGIAQFFKRHQDDGVTQRMAAMLAVGHLGALEVLPDRHGYLHPTGRFEPVALFSPRTPALMDASYAMLKQANAAPAFVLPSSKSGPQHAGWPDEGRYFQAAQSIPTLHYMAQPYYLLDHGIDTVTQLDYRLMQRQTVALTQLLLDLSRVPHADLRKETAP</sequence>
<comment type="caution">
    <text evidence="2">The sequence shown here is derived from an EMBL/GenBank/DDBJ whole genome shotgun (WGS) entry which is preliminary data.</text>
</comment>
<feature type="signal peptide" evidence="1">
    <location>
        <begin position="1"/>
        <end position="34"/>
    </location>
</feature>
<dbReference type="Gene3D" id="3.50.30.30">
    <property type="match status" value="1"/>
</dbReference>
<proteinExistence type="predicted"/>
<evidence type="ECO:0000313" key="3">
    <source>
        <dbReference type="Proteomes" id="UP000468717"/>
    </source>
</evidence>
<keyword evidence="3" id="KW-1185">Reference proteome</keyword>
<protein>
    <submittedName>
        <fullName evidence="2">M28 family peptidase</fullName>
    </submittedName>
</protein>
<dbReference type="AlphaFoldDB" id="A0A6I1IHN5"/>
<dbReference type="Proteomes" id="UP000468717">
    <property type="component" value="Unassembled WGS sequence"/>
</dbReference>
<dbReference type="RefSeq" id="WP_152280954.1">
    <property type="nucleotide sequence ID" value="NZ_WFLI01000001.1"/>
</dbReference>
<accession>A0A6I1IHN5</accession>
<dbReference type="Gene3D" id="3.40.630.10">
    <property type="entry name" value="Zn peptidases"/>
    <property type="match status" value="1"/>
</dbReference>
<dbReference type="EMBL" id="WFLI01000001">
    <property type="protein sequence ID" value="KAB8066888.1"/>
    <property type="molecule type" value="Genomic_DNA"/>
</dbReference>
<organism evidence="2 3">
    <name type="scientific">Janthinobacterium violaceinigrum</name>
    <dbReference type="NCBI Taxonomy" id="2654252"/>
    <lineage>
        <taxon>Bacteria</taxon>
        <taxon>Pseudomonadati</taxon>
        <taxon>Pseudomonadota</taxon>
        <taxon>Betaproteobacteria</taxon>
        <taxon>Burkholderiales</taxon>
        <taxon>Oxalobacteraceae</taxon>
        <taxon>Janthinobacterium</taxon>
    </lineage>
</organism>